<name>A0A239X958_9FLAO</name>
<reference evidence="2 3" key="1">
    <citation type="submission" date="2017-06" db="EMBL/GenBank/DDBJ databases">
        <authorList>
            <consortium name="Pathogen Informatics"/>
        </authorList>
    </citation>
    <scope>NUCLEOTIDE SEQUENCE [LARGE SCALE GENOMIC DNA]</scope>
    <source>
        <strain evidence="2 3">NCTC13490</strain>
    </source>
</reference>
<dbReference type="RefSeq" id="WP_239285790.1">
    <property type="nucleotide sequence ID" value="NZ_CALTUO010000005.1"/>
</dbReference>
<feature type="signal peptide" evidence="1">
    <location>
        <begin position="1"/>
        <end position="18"/>
    </location>
</feature>
<evidence type="ECO:0000256" key="1">
    <source>
        <dbReference type="SAM" id="SignalP"/>
    </source>
</evidence>
<gene>
    <name evidence="2" type="ORF">SAMEA4412677_01204</name>
</gene>
<keyword evidence="3" id="KW-1185">Reference proteome</keyword>
<dbReference type="AlphaFoldDB" id="A0A239X958"/>
<protein>
    <recommendedName>
        <fullName evidence="4">Glutaminyl-tRNA synthetase</fullName>
    </recommendedName>
</protein>
<dbReference type="InterPro" id="IPR045950">
    <property type="entry name" value="DUF6370"/>
</dbReference>
<dbReference type="EMBL" id="LT906465">
    <property type="protein sequence ID" value="SNV43129.1"/>
    <property type="molecule type" value="Genomic_DNA"/>
</dbReference>
<keyword evidence="1" id="KW-0732">Signal</keyword>
<dbReference type="Pfam" id="PF19897">
    <property type="entry name" value="DUF6370"/>
    <property type="match status" value="1"/>
</dbReference>
<proteinExistence type="predicted"/>
<feature type="chain" id="PRO_5012263806" description="Glutaminyl-tRNA synthetase" evidence="1">
    <location>
        <begin position="19"/>
        <end position="104"/>
    </location>
</feature>
<accession>A0A239X958</accession>
<evidence type="ECO:0000313" key="2">
    <source>
        <dbReference type="EMBL" id="SNV43129.1"/>
    </source>
</evidence>
<organism evidence="2 3">
    <name type="scientific">Chryseobacterium taklimakanense</name>
    <dbReference type="NCBI Taxonomy" id="536441"/>
    <lineage>
        <taxon>Bacteria</taxon>
        <taxon>Pseudomonadati</taxon>
        <taxon>Bacteroidota</taxon>
        <taxon>Flavobacteriia</taxon>
        <taxon>Flavobacteriales</taxon>
        <taxon>Weeksellaceae</taxon>
        <taxon>Chryseobacterium group</taxon>
        <taxon>Chryseobacterium</taxon>
    </lineage>
</organism>
<dbReference type="Proteomes" id="UP000215196">
    <property type="component" value="Chromosome 1"/>
</dbReference>
<evidence type="ECO:0000313" key="3">
    <source>
        <dbReference type="Proteomes" id="UP000215196"/>
    </source>
</evidence>
<dbReference type="KEGG" id="ctak:4412677_01204"/>
<evidence type="ECO:0008006" key="4">
    <source>
        <dbReference type="Google" id="ProtNLM"/>
    </source>
</evidence>
<sequence>MKNIFFVLMLMFSATVFAQKKIINQTVDAACGMCQFKQKNDKDCAMAVKIDGKLYYVEGVDENAFGDAHAHDGYCNQIKKAVVSGEIRKGKFYATRFKYVPKKN</sequence>